<protein>
    <submittedName>
        <fullName evidence="6">ABC transporter substrate-binding protein</fullName>
    </submittedName>
</protein>
<dbReference type="PROSITE" id="PS51257">
    <property type="entry name" value="PROKAR_LIPOPROTEIN"/>
    <property type="match status" value="1"/>
</dbReference>
<dbReference type="PANTHER" id="PTHR30483">
    <property type="entry name" value="LEUCINE-SPECIFIC-BINDING PROTEIN"/>
    <property type="match status" value="1"/>
</dbReference>
<dbReference type="GO" id="GO:0006865">
    <property type="term" value="P:amino acid transport"/>
    <property type="evidence" value="ECO:0007669"/>
    <property type="project" value="UniProtKB-KW"/>
</dbReference>
<dbReference type="Pfam" id="PF13458">
    <property type="entry name" value="Peripla_BP_6"/>
    <property type="match status" value="1"/>
</dbReference>
<evidence type="ECO:0000259" key="5">
    <source>
        <dbReference type="Pfam" id="PF13458"/>
    </source>
</evidence>
<evidence type="ECO:0000313" key="7">
    <source>
        <dbReference type="Proteomes" id="UP000321523"/>
    </source>
</evidence>
<dbReference type="InterPro" id="IPR028081">
    <property type="entry name" value="Leu-bd"/>
</dbReference>
<keyword evidence="3" id="KW-0813">Transport</keyword>
<dbReference type="OrthoDB" id="435355at2"/>
<comment type="similarity">
    <text evidence="1">Belongs to the leucine-binding protein family.</text>
</comment>
<proteinExistence type="inferred from homology"/>
<evidence type="ECO:0000313" key="6">
    <source>
        <dbReference type="EMBL" id="GEO36358.1"/>
    </source>
</evidence>
<keyword evidence="3" id="KW-0029">Amino-acid transport</keyword>
<sequence length="398" mass="42644">MNSASSRLGAFLAVGLACLASPALAQSGETKPGEIKIGMITTLSGPGSGLGNDVRDAFALAVKDLGGSLGGLKATVIEADDQQKPDVAKQLADRMVERDKVDVVTGIIWSNLALALMPSLERAEVFFLSPNAGPSQLAGKQCNPFFFGVAYQNDGQHEAMGQHMQAQGIKRAYLMAPNYPAGKDALTGVKRFFKGEVVGEVYTTVGQLDYAAELAQLRAAAPDGVYIFYPGGMGINFVKQFEQAGLKGKVPLFGPGFSFSEDSLPAIGDAALGVMNTAQWSSDLDNPQNRKFVQGFEAAYNRLPSVYAAQAYDVALLLDSAIRKTGGSLTDKNALRAALQSADFKSIRGDFKFNANHFPIQDYYLREVVKDDKGRLTNVIRSTVFEDHADPYAAECKM</sequence>
<evidence type="ECO:0000256" key="1">
    <source>
        <dbReference type="ARBA" id="ARBA00010062"/>
    </source>
</evidence>
<keyword evidence="7" id="KW-1185">Reference proteome</keyword>
<dbReference type="Proteomes" id="UP000321523">
    <property type="component" value="Unassembled WGS sequence"/>
</dbReference>
<dbReference type="InterPro" id="IPR051010">
    <property type="entry name" value="BCAA_transport"/>
</dbReference>
<feature type="chain" id="PRO_5022113066" evidence="4">
    <location>
        <begin position="26"/>
        <end position="398"/>
    </location>
</feature>
<evidence type="ECO:0000256" key="3">
    <source>
        <dbReference type="ARBA" id="ARBA00022970"/>
    </source>
</evidence>
<dbReference type="CDD" id="cd06359">
    <property type="entry name" value="PBP1_Nba-like"/>
    <property type="match status" value="1"/>
</dbReference>
<organism evidence="6 7">
    <name type="scientific">Skermanella aerolata</name>
    <dbReference type="NCBI Taxonomy" id="393310"/>
    <lineage>
        <taxon>Bacteria</taxon>
        <taxon>Pseudomonadati</taxon>
        <taxon>Pseudomonadota</taxon>
        <taxon>Alphaproteobacteria</taxon>
        <taxon>Rhodospirillales</taxon>
        <taxon>Azospirillaceae</taxon>
        <taxon>Skermanella</taxon>
    </lineage>
</organism>
<accession>A0A512DIQ7</accession>
<dbReference type="RefSeq" id="WP_052830736.1">
    <property type="nucleotide sequence ID" value="NZ_BJYZ01000002.1"/>
</dbReference>
<feature type="signal peptide" evidence="4">
    <location>
        <begin position="1"/>
        <end position="25"/>
    </location>
</feature>
<feature type="domain" description="Leucine-binding protein" evidence="5">
    <location>
        <begin position="34"/>
        <end position="371"/>
    </location>
</feature>
<name>A0A512DIQ7_9PROT</name>
<keyword evidence="2 4" id="KW-0732">Signal</keyword>
<dbReference type="AlphaFoldDB" id="A0A512DIQ7"/>
<dbReference type="PANTHER" id="PTHR30483:SF6">
    <property type="entry name" value="PERIPLASMIC BINDING PROTEIN OF ABC TRANSPORTER FOR NATURAL AMINO ACIDS"/>
    <property type="match status" value="1"/>
</dbReference>
<reference evidence="6 7" key="1">
    <citation type="submission" date="2019-07" db="EMBL/GenBank/DDBJ databases">
        <title>Whole genome shotgun sequence of Skermanella aerolata NBRC 106429.</title>
        <authorList>
            <person name="Hosoyama A."/>
            <person name="Uohara A."/>
            <person name="Ohji S."/>
            <person name="Ichikawa N."/>
        </authorList>
    </citation>
    <scope>NUCLEOTIDE SEQUENCE [LARGE SCALE GENOMIC DNA]</scope>
    <source>
        <strain evidence="6 7">NBRC 106429</strain>
    </source>
</reference>
<dbReference type="InterPro" id="IPR028082">
    <property type="entry name" value="Peripla_BP_I"/>
</dbReference>
<gene>
    <name evidence="6" type="ORF">SAE02_05060</name>
</gene>
<dbReference type="SUPFAM" id="SSF53822">
    <property type="entry name" value="Periplasmic binding protein-like I"/>
    <property type="match status" value="1"/>
</dbReference>
<dbReference type="EMBL" id="BJYZ01000002">
    <property type="protein sequence ID" value="GEO36358.1"/>
    <property type="molecule type" value="Genomic_DNA"/>
</dbReference>
<evidence type="ECO:0000256" key="4">
    <source>
        <dbReference type="SAM" id="SignalP"/>
    </source>
</evidence>
<comment type="caution">
    <text evidence="6">The sequence shown here is derived from an EMBL/GenBank/DDBJ whole genome shotgun (WGS) entry which is preliminary data.</text>
</comment>
<dbReference type="Gene3D" id="3.40.50.2300">
    <property type="match status" value="2"/>
</dbReference>
<evidence type="ECO:0000256" key="2">
    <source>
        <dbReference type="ARBA" id="ARBA00022729"/>
    </source>
</evidence>